<keyword evidence="4" id="KW-1185">Reference proteome</keyword>
<protein>
    <recommendedName>
        <fullName evidence="5">Methyltransferase domain-containing protein</fullName>
    </recommendedName>
</protein>
<dbReference type="OrthoDB" id="8300214at2759"/>
<dbReference type="EMBL" id="CAJNOI010000093">
    <property type="protein sequence ID" value="CAF1045001.1"/>
    <property type="molecule type" value="Genomic_DNA"/>
</dbReference>
<dbReference type="EMBL" id="CAJNOM010000103">
    <property type="protein sequence ID" value="CAF1052633.1"/>
    <property type="molecule type" value="Genomic_DNA"/>
</dbReference>
<evidence type="ECO:0000313" key="4">
    <source>
        <dbReference type="Proteomes" id="UP000663832"/>
    </source>
</evidence>
<dbReference type="SUPFAM" id="SSF53335">
    <property type="entry name" value="S-adenosyl-L-methionine-dependent methyltransferases"/>
    <property type="match status" value="1"/>
</dbReference>
<evidence type="ECO:0000313" key="1">
    <source>
        <dbReference type="EMBL" id="CAF1045001.1"/>
    </source>
</evidence>
<dbReference type="InterPro" id="IPR029063">
    <property type="entry name" value="SAM-dependent_MTases_sf"/>
</dbReference>
<accession>A0A814KPU4</accession>
<reference evidence="2" key="1">
    <citation type="submission" date="2021-02" db="EMBL/GenBank/DDBJ databases">
        <authorList>
            <person name="Nowell W R."/>
        </authorList>
    </citation>
    <scope>NUCLEOTIDE SEQUENCE</scope>
</reference>
<evidence type="ECO:0008006" key="5">
    <source>
        <dbReference type="Google" id="ProtNLM"/>
    </source>
</evidence>
<dbReference type="AlphaFoldDB" id="A0A814KPU4"/>
<evidence type="ECO:0000313" key="3">
    <source>
        <dbReference type="EMBL" id="CAF1119885.1"/>
    </source>
</evidence>
<name>A0A814KPU4_9BILA</name>
<evidence type="ECO:0000313" key="2">
    <source>
        <dbReference type="EMBL" id="CAF1052633.1"/>
    </source>
</evidence>
<comment type="caution">
    <text evidence="2">The sequence shown here is derived from an EMBL/GenBank/DDBJ whole genome shotgun (WGS) entry which is preliminary data.</text>
</comment>
<dbReference type="Proteomes" id="UP000663832">
    <property type="component" value="Unassembled WGS sequence"/>
</dbReference>
<proteinExistence type="predicted"/>
<dbReference type="Proteomes" id="UP000663877">
    <property type="component" value="Unassembled WGS sequence"/>
</dbReference>
<dbReference type="Gene3D" id="3.40.50.150">
    <property type="entry name" value="Vaccinia Virus protein VP39"/>
    <property type="match status" value="1"/>
</dbReference>
<organism evidence="2 4">
    <name type="scientific">Adineta steineri</name>
    <dbReference type="NCBI Taxonomy" id="433720"/>
    <lineage>
        <taxon>Eukaryota</taxon>
        <taxon>Metazoa</taxon>
        <taxon>Spiralia</taxon>
        <taxon>Gnathifera</taxon>
        <taxon>Rotifera</taxon>
        <taxon>Eurotatoria</taxon>
        <taxon>Bdelloidea</taxon>
        <taxon>Adinetida</taxon>
        <taxon>Adinetidae</taxon>
        <taxon>Adineta</taxon>
    </lineage>
</organism>
<dbReference type="EMBL" id="CAJNOM010000137">
    <property type="protein sequence ID" value="CAF1119885.1"/>
    <property type="molecule type" value="Genomic_DNA"/>
</dbReference>
<sequence>MSATSYDQHETKTVYYTPATASKYVNNIFMSPLNIEWISSLICDSLELQPGHILVDMGCGVDPSQGMLDVFQEESGSNSNIKTVCMDAVTFGQSTNYSPYDRIFMKTMIHLLTREERLIAFKGFYKHLAPNNGKLLICRNPDMLEILPFDERTKSFFAKGEHLETLLDDLKHAGFKQIQEKKFTFEYPSGSVTAEDWIYLVQNRLWTVLSKENVNEQQMEDLIDHVRR</sequence>
<gene>
    <name evidence="1" type="ORF">BJG266_LOCUS18285</name>
    <name evidence="2" type="ORF">QVE165_LOCUS17703</name>
    <name evidence="3" type="ORF">QVE165_LOCUS21331</name>
</gene>